<keyword evidence="3" id="KW-0812">Transmembrane</keyword>
<dbReference type="PANTHER" id="PTHR23033">
    <property type="entry name" value="BETA1,3-GALACTOSYLTRANSFERASE"/>
    <property type="match status" value="1"/>
</dbReference>
<name>U4ULD4_DENPD</name>
<evidence type="ECO:0000256" key="6">
    <source>
        <dbReference type="ARBA" id="ARBA00023136"/>
    </source>
</evidence>
<dbReference type="STRING" id="77166.U4ULD4"/>
<keyword evidence="5" id="KW-1133">Transmembrane helix</keyword>
<dbReference type="GO" id="GO:0016020">
    <property type="term" value="C:membrane"/>
    <property type="evidence" value="ECO:0007669"/>
    <property type="project" value="UniProtKB-SubCell"/>
</dbReference>
<comment type="similarity">
    <text evidence="2">Belongs to the glycosyltransferase 31 family. Beta3-Gal-T subfamily.</text>
</comment>
<evidence type="ECO:0000256" key="2">
    <source>
        <dbReference type="ARBA" id="ARBA00006462"/>
    </source>
</evidence>
<reference evidence="7 8" key="1">
    <citation type="journal article" date="2013" name="Genome Biol.">
        <title>Draft genome of the mountain pine beetle, Dendroctonus ponderosae Hopkins, a major forest pest.</title>
        <authorList>
            <person name="Keeling C.I."/>
            <person name="Yuen M.M."/>
            <person name="Liao N.Y."/>
            <person name="Docking T.R."/>
            <person name="Chan S.K."/>
            <person name="Taylor G.A."/>
            <person name="Palmquist D.L."/>
            <person name="Jackman S.D."/>
            <person name="Nguyen A."/>
            <person name="Li M."/>
            <person name="Henderson H."/>
            <person name="Janes J.K."/>
            <person name="Zhao Y."/>
            <person name="Pandoh P."/>
            <person name="Moore R."/>
            <person name="Sperling F.A."/>
            <person name="Huber D.P."/>
            <person name="Birol I."/>
            <person name="Jones S.J."/>
            <person name="Bohlmann J."/>
        </authorList>
    </citation>
    <scope>NUCLEOTIDE SEQUENCE</scope>
</reference>
<dbReference type="OrthoDB" id="414175at2759"/>
<protein>
    <recommendedName>
        <fullName evidence="9">N-acetylgalactosaminide beta-1,3-galactosyltransferase</fullName>
    </recommendedName>
</protein>
<dbReference type="Gene3D" id="3.90.550.50">
    <property type="match status" value="1"/>
</dbReference>
<evidence type="ECO:0000313" key="7">
    <source>
        <dbReference type="EMBL" id="ERL90986.1"/>
    </source>
</evidence>
<dbReference type="EMBL" id="KB632267">
    <property type="protein sequence ID" value="ERL90986.1"/>
    <property type="molecule type" value="Genomic_DNA"/>
</dbReference>
<dbReference type="PANTHER" id="PTHR23033:SF14">
    <property type="entry name" value="GLYCOPROTEIN-N-ACETYLGALACTOSAMINE 3-BETA-GALACTOSYLTRANSFERASE 1-RELATED"/>
    <property type="match status" value="1"/>
</dbReference>
<evidence type="ECO:0000256" key="1">
    <source>
        <dbReference type="ARBA" id="ARBA00004606"/>
    </source>
</evidence>
<dbReference type="Proteomes" id="UP000030742">
    <property type="component" value="Unassembled WGS sequence"/>
</dbReference>
<organism evidence="7 8">
    <name type="scientific">Dendroctonus ponderosae</name>
    <name type="common">Mountain pine beetle</name>
    <dbReference type="NCBI Taxonomy" id="77166"/>
    <lineage>
        <taxon>Eukaryota</taxon>
        <taxon>Metazoa</taxon>
        <taxon>Ecdysozoa</taxon>
        <taxon>Arthropoda</taxon>
        <taxon>Hexapoda</taxon>
        <taxon>Insecta</taxon>
        <taxon>Pterygota</taxon>
        <taxon>Neoptera</taxon>
        <taxon>Endopterygota</taxon>
        <taxon>Coleoptera</taxon>
        <taxon>Polyphaga</taxon>
        <taxon>Cucujiformia</taxon>
        <taxon>Curculionidae</taxon>
        <taxon>Scolytinae</taxon>
        <taxon>Dendroctonus</taxon>
    </lineage>
</organism>
<evidence type="ECO:0008006" key="9">
    <source>
        <dbReference type="Google" id="ProtNLM"/>
    </source>
</evidence>
<evidence type="ECO:0000256" key="4">
    <source>
        <dbReference type="ARBA" id="ARBA00022968"/>
    </source>
</evidence>
<comment type="subcellular location">
    <subcellularLocation>
        <location evidence="1">Membrane</location>
        <topology evidence="1">Single-pass type II membrane protein</topology>
    </subcellularLocation>
</comment>
<proteinExistence type="inferred from homology"/>
<dbReference type="AlphaFoldDB" id="U4ULD4"/>
<gene>
    <name evidence="7" type="ORF">D910_08328</name>
</gene>
<keyword evidence="6" id="KW-0472">Membrane</keyword>
<keyword evidence="4" id="KW-0735">Signal-anchor</keyword>
<evidence type="ECO:0000256" key="3">
    <source>
        <dbReference type="ARBA" id="ARBA00022692"/>
    </source>
</evidence>
<dbReference type="GO" id="GO:0016263">
    <property type="term" value="F:glycoprotein-N-acetylgalactosamine 3-beta-galactosyltransferase activity"/>
    <property type="evidence" value="ECO:0007669"/>
    <property type="project" value="TreeGrafter"/>
</dbReference>
<evidence type="ECO:0000256" key="5">
    <source>
        <dbReference type="ARBA" id="ARBA00022989"/>
    </source>
</evidence>
<accession>U4ULD4</accession>
<sequence length="173" mass="19977">MITQLTLYWPSNCMKKYTIMENMRYMLHYHNSNDPVYFGFRFKPYAKQGYMSGGAGYVLSKEALRRFVEEALPNPLKCKEDNTGAEDAEMGKCLEAVGVEAGDSRDNEGRRNGLLFGQPDISSLRFDPKHVPAGILDLSRKTIWIIVQSEFRCTCLWKPIKFIFNCSNYKYEN</sequence>
<evidence type="ECO:0000313" key="8">
    <source>
        <dbReference type="Proteomes" id="UP000030742"/>
    </source>
</evidence>
<dbReference type="InterPro" id="IPR026050">
    <property type="entry name" value="C1GALT1/C1GALT1_chp1"/>
</dbReference>